<keyword evidence="7 9" id="KW-1133">Transmembrane helix</keyword>
<comment type="similarity">
    <text evidence="9">Belongs to the binding-protein-dependent transport system permease family.</text>
</comment>
<dbReference type="Pfam" id="PF12911">
    <property type="entry name" value="OppC_N"/>
    <property type="match status" value="1"/>
</dbReference>
<dbReference type="SUPFAM" id="SSF161098">
    <property type="entry name" value="MetI-like"/>
    <property type="match status" value="1"/>
</dbReference>
<feature type="transmembrane region" description="Helical" evidence="9">
    <location>
        <begin position="16"/>
        <end position="38"/>
    </location>
</feature>
<feature type="transmembrane region" description="Helical" evidence="9">
    <location>
        <begin position="112"/>
        <end position="136"/>
    </location>
</feature>
<dbReference type="Proteomes" id="UP000324758">
    <property type="component" value="Unassembled WGS sequence"/>
</dbReference>
<comment type="subcellular location">
    <subcellularLocation>
        <location evidence="1 9">Cell membrane</location>
        <topology evidence="1 9">Multi-pass membrane protein</topology>
    </subcellularLocation>
</comment>
<accession>A0A5D3KTM2</accession>
<proteinExistence type="inferred from homology"/>
<keyword evidence="12" id="KW-1185">Reference proteome</keyword>
<protein>
    <submittedName>
        <fullName evidence="11">ABC transporter permease</fullName>
    </submittedName>
</protein>
<evidence type="ECO:0000259" key="10">
    <source>
        <dbReference type="PROSITE" id="PS50928"/>
    </source>
</evidence>
<gene>
    <name evidence="11" type="ORF">FXB40_04685</name>
</gene>
<dbReference type="AlphaFoldDB" id="A0A5D3KTM2"/>
<name>A0A5D3KTM2_9BRAD</name>
<dbReference type="OrthoDB" id="9805884at2"/>
<organism evidence="11 12">
    <name type="scientific">Bradyrhizobium rifense</name>
    <dbReference type="NCBI Taxonomy" id="515499"/>
    <lineage>
        <taxon>Bacteria</taxon>
        <taxon>Pseudomonadati</taxon>
        <taxon>Pseudomonadota</taxon>
        <taxon>Alphaproteobacteria</taxon>
        <taxon>Hyphomicrobiales</taxon>
        <taxon>Nitrobacteraceae</taxon>
        <taxon>Bradyrhizobium</taxon>
    </lineage>
</organism>
<evidence type="ECO:0000256" key="7">
    <source>
        <dbReference type="ARBA" id="ARBA00022989"/>
    </source>
</evidence>
<dbReference type="InterPro" id="IPR000515">
    <property type="entry name" value="MetI-like"/>
</dbReference>
<dbReference type="PANTHER" id="PTHR43386">
    <property type="entry name" value="OLIGOPEPTIDE TRANSPORT SYSTEM PERMEASE PROTEIN APPC"/>
    <property type="match status" value="1"/>
</dbReference>
<evidence type="ECO:0000313" key="11">
    <source>
        <dbReference type="EMBL" id="TYL98826.1"/>
    </source>
</evidence>
<dbReference type="Gene3D" id="1.10.3720.10">
    <property type="entry name" value="MetI-like"/>
    <property type="match status" value="1"/>
</dbReference>
<evidence type="ECO:0000256" key="6">
    <source>
        <dbReference type="ARBA" id="ARBA00022927"/>
    </source>
</evidence>
<keyword evidence="8 9" id="KW-0472">Membrane</keyword>
<evidence type="ECO:0000256" key="4">
    <source>
        <dbReference type="ARBA" id="ARBA00022692"/>
    </source>
</evidence>
<dbReference type="InterPro" id="IPR035906">
    <property type="entry name" value="MetI-like_sf"/>
</dbReference>
<keyword evidence="2 9" id="KW-0813">Transport</keyword>
<keyword evidence="4 9" id="KW-0812">Transmembrane</keyword>
<evidence type="ECO:0000256" key="5">
    <source>
        <dbReference type="ARBA" id="ARBA00022856"/>
    </source>
</evidence>
<dbReference type="Pfam" id="PF00528">
    <property type="entry name" value="BPD_transp_1"/>
    <property type="match status" value="1"/>
</dbReference>
<dbReference type="InterPro" id="IPR025966">
    <property type="entry name" value="OppC_N"/>
</dbReference>
<evidence type="ECO:0000256" key="9">
    <source>
        <dbReference type="RuleBase" id="RU363032"/>
    </source>
</evidence>
<dbReference type="PANTHER" id="PTHR43386:SF1">
    <property type="entry name" value="D,D-DIPEPTIDE TRANSPORT SYSTEM PERMEASE PROTEIN DDPC-RELATED"/>
    <property type="match status" value="1"/>
</dbReference>
<evidence type="ECO:0000256" key="3">
    <source>
        <dbReference type="ARBA" id="ARBA00022475"/>
    </source>
</evidence>
<dbReference type="InterPro" id="IPR050366">
    <property type="entry name" value="BP-dependent_transpt_permease"/>
</dbReference>
<dbReference type="PROSITE" id="PS50928">
    <property type="entry name" value="ABC_TM1"/>
    <property type="match status" value="1"/>
</dbReference>
<keyword evidence="5" id="KW-0571">Peptide transport</keyword>
<evidence type="ECO:0000256" key="1">
    <source>
        <dbReference type="ARBA" id="ARBA00004651"/>
    </source>
</evidence>
<feature type="transmembrane region" description="Helical" evidence="9">
    <location>
        <begin position="246"/>
        <end position="270"/>
    </location>
</feature>
<keyword evidence="3" id="KW-1003">Cell membrane</keyword>
<sequence>MEFAATLQDGLRRDPLTATTMAIIAIICLVAIFGPFVASHDPLATNPSMALKPPTWEHPCGTDQVGRDICTRIVYATRLDLFIALSAVGLGLVIGGIIGSLAGFFGGIVDRLAMWIVDTIMAFPLFVLAMGIVAALGNSLENIIYATAIVNVPFYARTMRAEMKQRREMGFVEAARVSGNGPFRILAVHLVPTAIPQLMIQATLTMGWAMLNAAALSFIGLGIRPPTPEWGIMVAEGASFIITGEWWVALFPGMTLVLVVLSLNLVGDGLRDVLDARERR</sequence>
<comment type="caution">
    <text evidence="11">The sequence shown here is derived from an EMBL/GenBank/DDBJ whole genome shotgun (WGS) entry which is preliminary data.</text>
</comment>
<feature type="transmembrane region" description="Helical" evidence="9">
    <location>
        <begin position="207"/>
        <end position="226"/>
    </location>
</feature>
<dbReference type="RefSeq" id="WP_148771028.1">
    <property type="nucleotide sequence ID" value="NZ_VSSS01000010.1"/>
</dbReference>
<keyword evidence="6" id="KW-0653">Protein transport</keyword>
<dbReference type="GO" id="GO:0015031">
    <property type="term" value="P:protein transport"/>
    <property type="evidence" value="ECO:0007669"/>
    <property type="project" value="UniProtKB-KW"/>
</dbReference>
<dbReference type="CDD" id="cd06261">
    <property type="entry name" value="TM_PBP2"/>
    <property type="match status" value="1"/>
</dbReference>
<feature type="transmembrane region" description="Helical" evidence="9">
    <location>
        <begin position="81"/>
        <end position="105"/>
    </location>
</feature>
<evidence type="ECO:0000313" key="12">
    <source>
        <dbReference type="Proteomes" id="UP000324758"/>
    </source>
</evidence>
<dbReference type="GO" id="GO:0055085">
    <property type="term" value="P:transmembrane transport"/>
    <property type="evidence" value="ECO:0007669"/>
    <property type="project" value="InterPro"/>
</dbReference>
<feature type="domain" description="ABC transmembrane type-1" evidence="10">
    <location>
        <begin position="77"/>
        <end position="267"/>
    </location>
</feature>
<reference evidence="11 12" key="1">
    <citation type="submission" date="2019-08" db="EMBL/GenBank/DDBJ databases">
        <title>Bradyrhizobium hipponensis sp. nov., a rhizobium isolated from a Lupinus angustifolius root nodule in Tunisia.</title>
        <authorList>
            <person name="Off K."/>
            <person name="Rejili M."/>
            <person name="Mars M."/>
            <person name="Brachmann A."/>
            <person name="Marin M."/>
        </authorList>
    </citation>
    <scope>NUCLEOTIDE SEQUENCE [LARGE SCALE GENOMIC DNA]</scope>
    <source>
        <strain evidence="11 12">CTAW71</strain>
    </source>
</reference>
<dbReference type="EMBL" id="VSSS01000010">
    <property type="protein sequence ID" value="TYL98826.1"/>
    <property type="molecule type" value="Genomic_DNA"/>
</dbReference>
<dbReference type="GO" id="GO:0005886">
    <property type="term" value="C:plasma membrane"/>
    <property type="evidence" value="ECO:0007669"/>
    <property type="project" value="UniProtKB-SubCell"/>
</dbReference>
<evidence type="ECO:0000256" key="8">
    <source>
        <dbReference type="ARBA" id="ARBA00023136"/>
    </source>
</evidence>
<evidence type="ECO:0000256" key="2">
    <source>
        <dbReference type="ARBA" id="ARBA00022448"/>
    </source>
</evidence>
<dbReference type="GO" id="GO:0015833">
    <property type="term" value="P:peptide transport"/>
    <property type="evidence" value="ECO:0007669"/>
    <property type="project" value="UniProtKB-KW"/>
</dbReference>